<proteinExistence type="predicted"/>
<evidence type="ECO:0000313" key="2">
    <source>
        <dbReference type="Proteomes" id="UP001165960"/>
    </source>
</evidence>
<keyword evidence="2" id="KW-1185">Reference proteome</keyword>
<reference evidence="1" key="1">
    <citation type="submission" date="2022-04" db="EMBL/GenBank/DDBJ databases">
        <title>Genome of the entomopathogenic fungus Entomophthora muscae.</title>
        <authorList>
            <person name="Elya C."/>
            <person name="Lovett B.R."/>
            <person name="Lee E."/>
            <person name="Macias A.M."/>
            <person name="Hajek A.E."/>
            <person name="De Bivort B.L."/>
            <person name="Kasson M.T."/>
            <person name="De Fine Licht H.H."/>
            <person name="Stajich J.E."/>
        </authorList>
    </citation>
    <scope>NUCLEOTIDE SEQUENCE</scope>
    <source>
        <strain evidence="1">Berkeley</strain>
    </source>
</reference>
<dbReference type="Proteomes" id="UP001165960">
    <property type="component" value="Unassembled WGS sequence"/>
</dbReference>
<organism evidence="1 2">
    <name type="scientific">Entomophthora muscae</name>
    <dbReference type="NCBI Taxonomy" id="34485"/>
    <lineage>
        <taxon>Eukaryota</taxon>
        <taxon>Fungi</taxon>
        <taxon>Fungi incertae sedis</taxon>
        <taxon>Zoopagomycota</taxon>
        <taxon>Entomophthoromycotina</taxon>
        <taxon>Entomophthoromycetes</taxon>
        <taxon>Entomophthorales</taxon>
        <taxon>Entomophthoraceae</taxon>
        <taxon>Entomophthora</taxon>
    </lineage>
</organism>
<accession>A0ACC2UHP7</accession>
<protein>
    <submittedName>
        <fullName evidence="1">Uncharacterized protein</fullName>
    </submittedName>
</protein>
<sequence>MSLKTRSNIILRDLKVLGRISIFSSLSLNPQRNIQKYLQTSHKLFEQNLGDSKELDNSYSKWAKPTRKISITISDDDMKKLRLTCGTPSQFAMLSKLPTTATPRDVFQFNRTNDDFYEVLQDYFFERTPSYEFSGNVYLKFSEEKAAAQFCFDAINSGALSGGHVISPKFVEEAKFQKARALSLTQEMGAGTSVYITGLPGLTTAADIRGWIEPHLNPLIIDGSLALKIRPINISRLNTAQIRNLKLTKDSNRLDAPSSSFLVDVKTEADACLLASRLHITPFKPFIYGERYLPSVVMAY</sequence>
<evidence type="ECO:0000313" key="1">
    <source>
        <dbReference type="EMBL" id="KAJ9086339.1"/>
    </source>
</evidence>
<comment type="caution">
    <text evidence="1">The sequence shown here is derived from an EMBL/GenBank/DDBJ whole genome shotgun (WGS) entry which is preliminary data.</text>
</comment>
<dbReference type="EMBL" id="QTSX02000723">
    <property type="protein sequence ID" value="KAJ9086339.1"/>
    <property type="molecule type" value="Genomic_DNA"/>
</dbReference>
<name>A0ACC2UHP7_9FUNG</name>
<gene>
    <name evidence="1" type="ORF">DSO57_1005044</name>
</gene>